<reference evidence="5" key="1">
    <citation type="submission" date="2020-01" db="EMBL/GenBank/DDBJ databases">
        <title>Draft genome sequence of the Termite Coptotermes fromosanus.</title>
        <authorList>
            <person name="Itakura S."/>
            <person name="Yosikawa Y."/>
            <person name="Umezawa K."/>
        </authorList>
    </citation>
    <scope>NUCLEOTIDE SEQUENCE [LARGE SCALE GENOMIC DNA]</scope>
</reference>
<evidence type="ECO:0000256" key="1">
    <source>
        <dbReference type="SAM" id="MobiDB-lite"/>
    </source>
</evidence>
<sequence>MWSTPFLDGDVIVLTISFPVIVYIAAVRVWNYNCTADLTYCGVKLVTVYLDGKLVSPGVQGLLTLRRAPGNCHFNFAQDLSLSEQLPYNFIRNSLFLASPHSGSGVMLGDEEYESPVMPQGFVFQLLILSTWGDPYYVGLNGLELYNQDGDKIRLTENNIGAFPDSVNVLEGVNGDVRTPEKLVDGVNDTLDGRHMWLAPILPSQLNRIYVVFDYPVTVSMIKLWNYGKTPSRGIKEFEILVDDLLVYNGVLDKVQGITKTAVKVPYRTVLFTADKELVKREHSNQVRNSSYGHDVQLLNDHQRVTSGGSYISADQSQRPLTSLVPTTHSRSLHDL</sequence>
<dbReference type="InterPro" id="IPR026704">
    <property type="entry name" value="KATNIP"/>
</dbReference>
<name>A0A6L2PN22_COPFO</name>
<protein>
    <recommendedName>
        <fullName evidence="3">KATNIP domain-containing protein</fullName>
    </recommendedName>
</protein>
<comment type="caution">
    <text evidence="4">The sequence shown here is derived from an EMBL/GenBank/DDBJ whole genome shotgun (WGS) entry which is preliminary data.</text>
</comment>
<keyword evidence="5" id="KW-1185">Reference proteome</keyword>
<feature type="domain" description="KATNIP" evidence="3">
    <location>
        <begin position="1"/>
        <end position="255"/>
    </location>
</feature>
<dbReference type="EMBL" id="BLKM01000389">
    <property type="protein sequence ID" value="GFG32910.1"/>
    <property type="molecule type" value="Genomic_DNA"/>
</dbReference>
<feature type="compositionally biased region" description="Polar residues" evidence="1">
    <location>
        <begin position="309"/>
        <end position="330"/>
    </location>
</feature>
<dbReference type="Proteomes" id="UP000502823">
    <property type="component" value="Unassembled WGS sequence"/>
</dbReference>
<feature type="region of interest" description="Disordered" evidence="1">
    <location>
        <begin position="309"/>
        <end position="336"/>
    </location>
</feature>
<keyword evidence="2" id="KW-0812">Transmembrane</keyword>
<gene>
    <name evidence="4" type="ORF">Cfor_06376</name>
</gene>
<dbReference type="PANTHER" id="PTHR21534">
    <property type="entry name" value="KATANIN-INTERACTING PROTEIN"/>
    <property type="match status" value="1"/>
</dbReference>
<organism evidence="4 5">
    <name type="scientific">Coptotermes formosanus</name>
    <name type="common">Formosan subterranean termite</name>
    <dbReference type="NCBI Taxonomy" id="36987"/>
    <lineage>
        <taxon>Eukaryota</taxon>
        <taxon>Metazoa</taxon>
        <taxon>Ecdysozoa</taxon>
        <taxon>Arthropoda</taxon>
        <taxon>Hexapoda</taxon>
        <taxon>Insecta</taxon>
        <taxon>Pterygota</taxon>
        <taxon>Neoptera</taxon>
        <taxon>Polyneoptera</taxon>
        <taxon>Dictyoptera</taxon>
        <taxon>Blattodea</taxon>
        <taxon>Blattoidea</taxon>
        <taxon>Termitoidae</taxon>
        <taxon>Rhinotermitidae</taxon>
        <taxon>Coptotermes</taxon>
    </lineage>
</organism>
<evidence type="ECO:0000313" key="5">
    <source>
        <dbReference type="Proteomes" id="UP000502823"/>
    </source>
</evidence>
<dbReference type="AlphaFoldDB" id="A0A6L2PN22"/>
<dbReference type="InterPro" id="IPR027859">
    <property type="entry name" value="KATNIP_dom"/>
</dbReference>
<dbReference type="PANTHER" id="PTHR21534:SF0">
    <property type="entry name" value="KATANIN-INTERACTING PROTEIN"/>
    <property type="match status" value="1"/>
</dbReference>
<keyword evidence="2" id="KW-0472">Membrane</keyword>
<evidence type="ECO:0000259" key="3">
    <source>
        <dbReference type="Pfam" id="PF14652"/>
    </source>
</evidence>
<evidence type="ECO:0000256" key="2">
    <source>
        <dbReference type="SAM" id="Phobius"/>
    </source>
</evidence>
<feature type="transmembrane region" description="Helical" evidence="2">
    <location>
        <begin position="12"/>
        <end position="30"/>
    </location>
</feature>
<evidence type="ECO:0000313" key="4">
    <source>
        <dbReference type="EMBL" id="GFG32910.1"/>
    </source>
</evidence>
<dbReference type="InParanoid" id="A0A6L2PN22"/>
<keyword evidence="2" id="KW-1133">Transmembrane helix</keyword>
<dbReference type="OrthoDB" id="304622at2759"/>
<proteinExistence type="predicted"/>
<accession>A0A6L2PN22</accession>
<dbReference type="Pfam" id="PF14652">
    <property type="entry name" value="DUF4457"/>
    <property type="match status" value="1"/>
</dbReference>